<dbReference type="EMBL" id="LWBR01000013">
    <property type="protein sequence ID" value="KZN97092.1"/>
    <property type="molecule type" value="Genomic_DNA"/>
</dbReference>
<accession>A0A165YHY2</accession>
<dbReference type="Pfam" id="PF15566">
    <property type="entry name" value="Imm32"/>
    <property type="match status" value="1"/>
</dbReference>
<reference evidence="1 2" key="1">
    <citation type="submission" date="2016-04" db="EMBL/GenBank/DDBJ databases">
        <title>Draft genome sequence of Aeribacillus pallidus 8m3 from petroleum reservoir.</title>
        <authorList>
            <person name="Poltaraus A.B."/>
            <person name="Nazina T.N."/>
            <person name="Tourova T.P."/>
            <person name="Malakho S.M."/>
            <person name="Korshunova A.V."/>
            <person name="Sokolova D.S."/>
        </authorList>
    </citation>
    <scope>NUCLEOTIDE SEQUENCE [LARGE SCALE GENOMIC DNA]</scope>
    <source>
        <strain evidence="1 2">8m3</strain>
    </source>
</reference>
<sequence length="77" mass="9090">MQKHLLSFEYDSDGEKLEIHANEKGLRYLKEQIEILLEHKQGLHLMTPSWGGEELTEEQQGKDNILIHHVKIFHWGD</sequence>
<keyword evidence="2" id="KW-1185">Reference proteome</keyword>
<evidence type="ECO:0000313" key="2">
    <source>
        <dbReference type="Proteomes" id="UP000076476"/>
    </source>
</evidence>
<dbReference type="InterPro" id="IPR029083">
    <property type="entry name" value="Imm32"/>
</dbReference>
<protein>
    <submittedName>
        <fullName evidence="1">Methylhydantoinase</fullName>
    </submittedName>
</protein>
<dbReference type="OrthoDB" id="3035695at2"/>
<organism evidence="1 2">
    <name type="scientific">Aeribacillus pallidus</name>
    <dbReference type="NCBI Taxonomy" id="33936"/>
    <lineage>
        <taxon>Bacteria</taxon>
        <taxon>Bacillati</taxon>
        <taxon>Bacillota</taxon>
        <taxon>Bacilli</taxon>
        <taxon>Bacillales</taxon>
        <taxon>Bacillaceae</taxon>
        <taxon>Aeribacillus</taxon>
    </lineage>
</organism>
<name>A0A165YHY2_9BACI</name>
<dbReference type="Proteomes" id="UP000076476">
    <property type="component" value="Unassembled WGS sequence"/>
</dbReference>
<dbReference type="RefSeq" id="WP_063387347.1">
    <property type="nucleotide sequence ID" value="NZ_LWBR01000013.1"/>
</dbReference>
<dbReference type="AlphaFoldDB" id="A0A165YHY2"/>
<gene>
    <name evidence="1" type="ORF">AZI98_05890</name>
</gene>
<evidence type="ECO:0000313" key="1">
    <source>
        <dbReference type="EMBL" id="KZN97092.1"/>
    </source>
</evidence>
<comment type="caution">
    <text evidence="1">The sequence shown here is derived from an EMBL/GenBank/DDBJ whole genome shotgun (WGS) entry which is preliminary data.</text>
</comment>
<proteinExistence type="predicted"/>